<proteinExistence type="inferred from homology"/>
<evidence type="ECO:0000256" key="2">
    <source>
        <dbReference type="ARBA" id="ARBA00022829"/>
    </source>
</evidence>
<organism evidence="5">
    <name type="scientific">Davidia involucrata</name>
    <name type="common">Dove tree</name>
    <dbReference type="NCBI Taxonomy" id="16924"/>
    <lineage>
        <taxon>Eukaryota</taxon>
        <taxon>Viridiplantae</taxon>
        <taxon>Streptophyta</taxon>
        <taxon>Embryophyta</taxon>
        <taxon>Tracheophyta</taxon>
        <taxon>Spermatophyta</taxon>
        <taxon>Magnoliopsida</taxon>
        <taxon>eudicotyledons</taxon>
        <taxon>Gunneridae</taxon>
        <taxon>Pentapetalae</taxon>
        <taxon>asterids</taxon>
        <taxon>Cornales</taxon>
        <taxon>Nyssaceae</taxon>
        <taxon>Davidia</taxon>
    </lineage>
</organism>
<dbReference type="Pfam" id="PF07557">
    <property type="entry name" value="Shugoshin_C"/>
    <property type="match status" value="1"/>
</dbReference>
<evidence type="ECO:0000259" key="4">
    <source>
        <dbReference type="Pfam" id="PF07557"/>
    </source>
</evidence>
<dbReference type="GO" id="GO:0005634">
    <property type="term" value="C:nucleus"/>
    <property type="evidence" value="ECO:0007669"/>
    <property type="project" value="InterPro"/>
</dbReference>
<feature type="region of interest" description="Disordered" evidence="3">
    <location>
        <begin position="174"/>
        <end position="231"/>
    </location>
</feature>
<keyword evidence="2" id="KW-0159">Chromosome partition</keyword>
<dbReference type="InterPro" id="IPR044693">
    <property type="entry name" value="SGO_plant"/>
</dbReference>
<reference evidence="5" key="1">
    <citation type="submission" date="2019-08" db="EMBL/GenBank/DDBJ databases">
        <title>Reference gene set and small RNA set construction with multiple tissues from Davidia involucrata Baill.</title>
        <authorList>
            <person name="Yang H."/>
            <person name="Zhou C."/>
            <person name="Li G."/>
            <person name="Wang J."/>
            <person name="Gao P."/>
            <person name="Wang M."/>
            <person name="Wang R."/>
            <person name="Zhao Y."/>
        </authorList>
    </citation>
    <scope>NUCLEOTIDE SEQUENCE</scope>
    <source>
        <tissue evidence="5">Mixed with DoveR01_LX</tissue>
    </source>
</reference>
<feature type="compositionally biased region" description="Polar residues" evidence="3">
    <location>
        <begin position="177"/>
        <end position="193"/>
    </location>
</feature>
<evidence type="ECO:0000256" key="1">
    <source>
        <dbReference type="ARBA" id="ARBA00010845"/>
    </source>
</evidence>
<dbReference type="GO" id="GO:0045144">
    <property type="term" value="P:meiotic sister chromatid segregation"/>
    <property type="evidence" value="ECO:0007669"/>
    <property type="project" value="InterPro"/>
</dbReference>
<comment type="similarity">
    <text evidence="1">Belongs to the shugoshin family.</text>
</comment>
<evidence type="ECO:0000313" key="5">
    <source>
        <dbReference type="EMBL" id="MPA58933.1"/>
    </source>
</evidence>
<feature type="region of interest" description="Disordered" evidence="3">
    <location>
        <begin position="19"/>
        <end position="58"/>
    </location>
</feature>
<dbReference type="InterPro" id="IPR011515">
    <property type="entry name" value="Shugoshin_C"/>
</dbReference>
<protein>
    <submittedName>
        <fullName evidence="5">Putative shugoshin-1 isoform X2</fullName>
    </submittedName>
</protein>
<dbReference type="GO" id="GO:0034090">
    <property type="term" value="P:maintenance of meiotic sister chromatid cohesion"/>
    <property type="evidence" value="ECO:0007669"/>
    <property type="project" value="InterPro"/>
</dbReference>
<feature type="region of interest" description="Disordered" evidence="3">
    <location>
        <begin position="249"/>
        <end position="300"/>
    </location>
</feature>
<gene>
    <name evidence="5" type="ORF">Din_028374</name>
</gene>
<name>A0A5B7AV05_DAVIN</name>
<feature type="domain" description="Shugoshin C-terminal" evidence="4">
    <location>
        <begin position="292"/>
        <end position="316"/>
    </location>
</feature>
<sequence>MSATEGFFVHESENNVVGDKSKIERTSNGSFGSAARKRLGDISNLPQRPKPLTQDEKSQFISTTNKEYIDQLQKENMALMKLLVDRNKIIELSGMEIQKLRVTLQKVQQQNFQLAQANSQMLAELNSGKDRLKALQHELGCKNGLVIAKNLELEEKAKKITCQKIDSEVGMTKCEDSSQADGDNNKPCNTNRNQKSKGLGPSTIKQVQAKEKAENKRLCSRSQSARFKSEEAEPIGDLLLVDNAKFPTCSPRDDQMQEDGSSSMCSSVEKDDKEDNTAPKDEAQEFRRSSVGRPSRLAAKKIQSYKEIPINVKMRRTE</sequence>
<evidence type="ECO:0000256" key="3">
    <source>
        <dbReference type="SAM" id="MobiDB-lite"/>
    </source>
</evidence>
<feature type="compositionally biased region" description="Basic and acidic residues" evidence="3">
    <location>
        <begin position="208"/>
        <end position="217"/>
    </location>
</feature>
<dbReference type="PANTHER" id="PTHR34373:SF9">
    <property type="entry name" value="SHUGOSHIN 2"/>
    <property type="match status" value="1"/>
</dbReference>
<feature type="compositionally biased region" description="Basic and acidic residues" evidence="3">
    <location>
        <begin position="268"/>
        <end position="288"/>
    </location>
</feature>
<dbReference type="GO" id="GO:0000775">
    <property type="term" value="C:chromosome, centromeric region"/>
    <property type="evidence" value="ECO:0007669"/>
    <property type="project" value="InterPro"/>
</dbReference>
<dbReference type="AlphaFoldDB" id="A0A5B7AV05"/>
<dbReference type="PANTHER" id="PTHR34373">
    <property type="entry name" value="SHUGOSHIN 2"/>
    <property type="match status" value="1"/>
</dbReference>
<accession>A0A5B7AV05</accession>
<dbReference type="EMBL" id="GHES01028374">
    <property type="protein sequence ID" value="MPA58933.1"/>
    <property type="molecule type" value="Transcribed_RNA"/>
</dbReference>